<sequence length="576" mass="63388">MTSLPIVGIHPIDWNLGNIASQWSEFLDYVIPARMPIDDNPISTSTPRWTALQQFEVGLVPRFACLDPSIPSRILGELQALLTDPGAFAIAGSALWNSDIPDTLATRLDYLPKEIRMAGQGYSGKSVTTDIRTTILAVVLIALRGIALPFNLLLDKVSHGDSTEFNSWGNDWTLKCGEHVALVGQDHSFEVLHNMQGLQSGLVLDASSTQEGLTAVLVQLGRRMLGGNVRFALLFSAVAFRVVEIDCRSSQGHVLLVSPAFWLSSDPPKDSGMPSLEAKPLPALLTAMVLAGLRHPVIHPVACDLESLGSILQSSTASVNMSSSGTEVSTSRSGVSREQVLAFSYKTTGVLPTVRVLRRARMQPYQQELTRKSLITTLPNSSPDLPASREACPTLGALPDPPGLPEPRHSLVLHEHVMYEGCLEAWRGTLDQTTRVLAKLFLHEHMESAHREAYAYEHFLSTPHIEGVIVPRYWGTYTYRGEFYVIVLEDTGPKLKSFRDCNPRQRETMMNYARGLHSSGLGFPAAISHFTFAGTAEGDLRIVDFGDSFEHHCVPETCEELRKLFRLLDNVVSHPH</sequence>
<name>A0A9P5MQR4_9AGAM</name>
<dbReference type="EMBL" id="WHVB01000033">
    <property type="protein sequence ID" value="KAF8468046.1"/>
    <property type="molecule type" value="Genomic_DNA"/>
</dbReference>
<protein>
    <submittedName>
        <fullName evidence="1">Uncharacterized protein</fullName>
    </submittedName>
</protein>
<proteinExistence type="predicted"/>
<keyword evidence="2" id="KW-1185">Reference proteome</keyword>
<comment type="caution">
    <text evidence="1">The sequence shown here is derived from an EMBL/GenBank/DDBJ whole genome shotgun (WGS) entry which is preliminary data.</text>
</comment>
<evidence type="ECO:0000313" key="2">
    <source>
        <dbReference type="Proteomes" id="UP000759537"/>
    </source>
</evidence>
<dbReference type="AlphaFoldDB" id="A0A9P5MQR4"/>
<organism evidence="1 2">
    <name type="scientific">Russula ochroleuca</name>
    <dbReference type="NCBI Taxonomy" id="152965"/>
    <lineage>
        <taxon>Eukaryota</taxon>
        <taxon>Fungi</taxon>
        <taxon>Dikarya</taxon>
        <taxon>Basidiomycota</taxon>
        <taxon>Agaricomycotina</taxon>
        <taxon>Agaricomycetes</taxon>
        <taxon>Russulales</taxon>
        <taxon>Russulaceae</taxon>
        <taxon>Russula</taxon>
    </lineage>
</organism>
<accession>A0A9P5MQR4</accession>
<dbReference type="Proteomes" id="UP000759537">
    <property type="component" value="Unassembled WGS sequence"/>
</dbReference>
<gene>
    <name evidence="1" type="ORF">DFH94DRAFT_284954</name>
</gene>
<dbReference type="OrthoDB" id="3188316at2759"/>
<reference evidence="1" key="1">
    <citation type="submission" date="2019-10" db="EMBL/GenBank/DDBJ databases">
        <authorList>
            <consortium name="DOE Joint Genome Institute"/>
            <person name="Kuo A."/>
            <person name="Miyauchi S."/>
            <person name="Kiss E."/>
            <person name="Drula E."/>
            <person name="Kohler A."/>
            <person name="Sanchez-Garcia M."/>
            <person name="Andreopoulos B."/>
            <person name="Barry K.W."/>
            <person name="Bonito G."/>
            <person name="Buee M."/>
            <person name="Carver A."/>
            <person name="Chen C."/>
            <person name="Cichocki N."/>
            <person name="Clum A."/>
            <person name="Culley D."/>
            <person name="Crous P.W."/>
            <person name="Fauchery L."/>
            <person name="Girlanda M."/>
            <person name="Hayes R."/>
            <person name="Keri Z."/>
            <person name="LaButti K."/>
            <person name="Lipzen A."/>
            <person name="Lombard V."/>
            <person name="Magnuson J."/>
            <person name="Maillard F."/>
            <person name="Morin E."/>
            <person name="Murat C."/>
            <person name="Nolan M."/>
            <person name="Ohm R."/>
            <person name="Pangilinan J."/>
            <person name="Pereira M."/>
            <person name="Perotto S."/>
            <person name="Peter M."/>
            <person name="Riley R."/>
            <person name="Sitrit Y."/>
            <person name="Stielow B."/>
            <person name="Szollosi G."/>
            <person name="Zifcakova L."/>
            <person name="Stursova M."/>
            <person name="Spatafora J.W."/>
            <person name="Tedersoo L."/>
            <person name="Vaario L.-M."/>
            <person name="Yamada A."/>
            <person name="Yan M."/>
            <person name="Wang P."/>
            <person name="Xu J."/>
            <person name="Bruns T."/>
            <person name="Baldrian P."/>
            <person name="Vilgalys R."/>
            <person name="Henrissat B."/>
            <person name="Grigoriev I.V."/>
            <person name="Hibbett D."/>
            <person name="Nagy L.G."/>
            <person name="Martin F.M."/>
        </authorList>
    </citation>
    <scope>NUCLEOTIDE SEQUENCE</scope>
    <source>
        <strain evidence="1">Prilba</strain>
    </source>
</reference>
<reference evidence="1" key="2">
    <citation type="journal article" date="2020" name="Nat. Commun.">
        <title>Large-scale genome sequencing of mycorrhizal fungi provides insights into the early evolution of symbiotic traits.</title>
        <authorList>
            <person name="Miyauchi S."/>
            <person name="Kiss E."/>
            <person name="Kuo A."/>
            <person name="Drula E."/>
            <person name="Kohler A."/>
            <person name="Sanchez-Garcia M."/>
            <person name="Morin E."/>
            <person name="Andreopoulos B."/>
            <person name="Barry K.W."/>
            <person name="Bonito G."/>
            <person name="Buee M."/>
            <person name="Carver A."/>
            <person name="Chen C."/>
            <person name="Cichocki N."/>
            <person name="Clum A."/>
            <person name="Culley D."/>
            <person name="Crous P.W."/>
            <person name="Fauchery L."/>
            <person name="Girlanda M."/>
            <person name="Hayes R.D."/>
            <person name="Keri Z."/>
            <person name="LaButti K."/>
            <person name="Lipzen A."/>
            <person name="Lombard V."/>
            <person name="Magnuson J."/>
            <person name="Maillard F."/>
            <person name="Murat C."/>
            <person name="Nolan M."/>
            <person name="Ohm R.A."/>
            <person name="Pangilinan J."/>
            <person name="Pereira M.F."/>
            <person name="Perotto S."/>
            <person name="Peter M."/>
            <person name="Pfister S."/>
            <person name="Riley R."/>
            <person name="Sitrit Y."/>
            <person name="Stielow J.B."/>
            <person name="Szollosi G."/>
            <person name="Zifcakova L."/>
            <person name="Stursova M."/>
            <person name="Spatafora J.W."/>
            <person name="Tedersoo L."/>
            <person name="Vaario L.M."/>
            <person name="Yamada A."/>
            <person name="Yan M."/>
            <person name="Wang P."/>
            <person name="Xu J."/>
            <person name="Bruns T."/>
            <person name="Baldrian P."/>
            <person name="Vilgalys R."/>
            <person name="Dunand C."/>
            <person name="Henrissat B."/>
            <person name="Grigoriev I.V."/>
            <person name="Hibbett D."/>
            <person name="Nagy L.G."/>
            <person name="Martin F.M."/>
        </authorList>
    </citation>
    <scope>NUCLEOTIDE SEQUENCE</scope>
    <source>
        <strain evidence="1">Prilba</strain>
    </source>
</reference>
<evidence type="ECO:0000313" key="1">
    <source>
        <dbReference type="EMBL" id="KAF8468046.1"/>
    </source>
</evidence>